<feature type="transmembrane region" description="Helical" evidence="2">
    <location>
        <begin position="119"/>
        <end position="138"/>
    </location>
</feature>
<proteinExistence type="predicted"/>
<accession>A0ABN6MFV0</accession>
<evidence type="ECO:0000256" key="1">
    <source>
        <dbReference type="SAM" id="MobiDB-lite"/>
    </source>
</evidence>
<feature type="region of interest" description="Disordered" evidence="1">
    <location>
        <begin position="1"/>
        <end position="31"/>
    </location>
</feature>
<dbReference type="RefSeq" id="WP_244412202.1">
    <property type="nucleotide sequence ID" value="NZ_AP025564.1"/>
</dbReference>
<feature type="transmembrane region" description="Helical" evidence="2">
    <location>
        <begin position="144"/>
        <end position="161"/>
    </location>
</feature>
<dbReference type="Proteomes" id="UP001320544">
    <property type="component" value="Chromosome"/>
</dbReference>
<protein>
    <recommendedName>
        <fullName evidence="5">DUF4345 domain-containing protein</fullName>
    </recommendedName>
</protein>
<organism evidence="3 4">
    <name type="scientific">Raoultibacter timonensis</name>
    <dbReference type="NCBI Taxonomy" id="1907662"/>
    <lineage>
        <taxon>Bacteria</taxon>
        <taxon>Bacillati</taxon>
        <taxon>Actinomycetota</taxon>
        <taxon>Coriobacteriia</taxon>
        <taxon>Eggerthellales</taxon>
        <taxon>Eggerthellaceae</taxon>
        <taxon>Raoultibacter</taxon>
    </lineage>
</organism>
<evidence type="ECO:0000256" key="2">
    <source>
        <dbReference type="SAM" id="Phobius"/>
    </source>
</evidence>
<sequence length="163" mass="17386">MEKTRPTKCGEASIRGNASHRKQPEADGTPHSKAETAVRIICALNGLCAVAFGAIMMIAANDAPMGLSELVPLIQTMPLPAFMTENLFWPGLALLLVNGVANLVATALFFSRPSAARRWALAAGALLICWCAFEMLYFPNAASIIYLIVGLAQTALSIGLVRR</sequence>
<evidence type="ECO:0000313" key="3">
    <source>
        <dbReference type="EMBL" id="BDE95945.1"/>
    </source>
</evidence>
<keyword evidence="2" id="KW-1133">Transmembrane helix</keyword>
<dbReference type="EMBL" id="AP025564">
    <property type="protein sequence ID" value="BDE95945.1"/>
    <property type="molecule type" value="Genomic_DNA"/>
</dbReference>
<evidence type="ECO:0000313" key="4">
    <source>
        <dbReference type="Proteomes" id="UP001320544"/>
    </source>
</evidence>
<feature type="compositionally biased region" description="Basic and acidic residues" evidence="1">
    <location>
        <begin position="22"/>
        <end position="31"/>
    </location>
</feature>
<keyword evidence="2" id="KW-0472">Membrane</keyword>
<reference evidence="3 4" key="1">
    <citation type="submission" date="2022-01" db="EMBL/GenBank/DDBJ databases">
        <title>Novel bile acid biosynthetic pathways are enriched in the microbiome of centenarians.</title>
        <authorList>
            <person name="Sato Y."/>
            <person name="Atarashi K."/>
            <person name="Plichta R.D."/>
            <person name="Arai Y."/>
            <person name="Sasajima S."/>
            <person name="Kearney M.S."/>
            <person name="Suda W."/>
            <person name="Takeshita K."/>
            <person name="Sasaki T."/>
            <person name="Okamoto S."/>
            <person name="Skelly N.A."/>
            <person name="Okamura Y."/>
            <person name="Vlamakis H."/>
            <person name="Li Y."/>
            <person name="Tanoue T."/>
            <person name="Takei H."/>
            <person name="Nittono H."/>
            <person name="Narushima S."/>
            <person name="Irie J."/>
            <person name="Itoh H."/>
            <person name="Moriya K."/>
            <person name="Sugiura Y."/>
            <person name="Suematsu M."/>
            <person name="Moritoki N."/>
            <person name="Shibata S."/>
            <person name="Littman R.D."/>
            <person name="Fischbach A.M."/>
            <person name="Uwamino Y."/>
            <person name="Inoue T."/>
            <person name="Honda A."/>
            <person name="Hattori M."/>
            <person name="Murai T."/>
            <person name="Xavier J.R."/>
            <person name="Hirose N."/>
            <person name="Honda K."/>
        </authorList>
    </citation>
    <scope>NUCLEOTIDE SEQUENCE [LARGE SCALE GENOMIC DNA]</scope>
    <source>
        <strain evidence="3 4">CE91-St30</strain>
    </source>
</reference>
<name>A0ABN6MFV0_9ACTN</name>
<keyword evidence="2" id="KW-0812">Transmembrane</keyword>
<gene>
    <name evidence="3" type="ORF">CE91St30_12780</name>
</gene>
<keyword evidence="4" id="KW-1185">Reference proteome</keyword>
<feature type="transmembrane region" description="Helical" evidence="2">
    <location>
        <begin position="40"/>
        <end position="60"/>
    </location>
</feature>
<feature type="transmembrane region" description="Helical" evidence="2">
    <location>
        <begin position="87"/>
        <end position="110"/>
    </location>
</feature>
<evidence type="ECO:0008006" key="5">
    <source>
        <dbReference type="Google" id="ProtNLM"/>
    </source>
</evidence>